<organism evidence="2">
    <name type="scientific">uncultured Acetobacteraceae bacterium</name>
    <dbReference type="NCBI Taxonomy" id="169975"/>
    <lineage>
        <taxon>Bacteria</taxon>
        <taxon>Pseudomonadati</taxon>
        <taxon>Pseudomonadota</taxon>
        <taxon>Alphaproteobacteria</taxon>
        <taxon>Acetobacterales</taxon>
        <taxon>Acetobacteraceae</taxon>
        <taxon>environmental samples</taxon>
    </lineage>
</organism>
<feature type="compositionally biased region" description="Basic and acidic residues" evidence="1">
    <location>
        <begin position="1"/>
        <end position="10"/>
    </location>
</feature>
<sequence>ADHRPHDRSRSAAARHAGGVGGAGAVEARHVVPAGLGLRLRRRVLRRAAVRALAAGAGGPAAGGADGVRHEPSGERLVRPARRCGERARPAHPLRARARPLGPLDRARLDRAVPAPRLGARPLGGGRHRPRRRPRLGLQRPAAAAEAERLVGQRRLRRLLRGPALGHGRRHHGRCRAGRARVARRRALQRRRARHHDPERLQVGRGRPALRHRLPARPPRPRARGPRRLRGHGGAAGGRRGAAARLGRFVAGRRGGAAARRAARPHGAAAARPPRPGALVQRHGRDAICARHAGLRLRAAARDGRL</sequence>
<gene>
    <name evidence="2" type="ORF">AVDCRST_MAG08-4407</name>
</gene>
<feature type="region of interest" description="Disordered" evidence="1">
    <location>
        <begin position="255"/>
        <end position="282"/>
    </location>
</feature>
<dbReference type="EC" id="2.5.1.62" evidence="2"/>
<evidence type="ECO:0000313" key="2">
    <source>
        <dbReference type="EMBL" id="CAA9288137.1"/>
    </source>
</evidence>
<name>A0A6J4JUV2_9PROT</name>
<feature type="compositionally biased region" description="Low complexity" evidence="1">
    <location>
        <begin position="255"/>
        <end position="272"/>
    </location>
</feature>
<feature type="compositionally biased region" description="Low complexity" evidence="1">
    <location>
        <begin position="136"/>
        <end position="145"/>
    </location>
</feature>
<feature type="region of interest" description="Disordered" evidence="1">
    <location>
        <begin position="1"/>
        <end position="23"/>
    </location>
</feature>
<feature type="non-terminal residue" evidence="2">
    <location>
        <position position="306"/>
    </location>
</feature>
<feature type="compositionally biased region" description="Basic residues" evidence="1">
    <location>
        <begin position="186"/>
        <end position="195"/>
    </location>
</feature>
<reference evidence="2" key="1">
    <citation type="submission" date="2020-02" db="EMBL/GenBank/DDBJ databases">
        <authorList>
            <person name="Meier V. D."/>
        </authorList>
    </citation>
    <scope>NUCLEOTIDE SEQUENCE</scope>
    <source>
        <strain evidence="2">AVDCRST_MAG08</strain>
    </source>
</reference>
<feature type="region of interest" description="Disordered" evidence="1">
    <location>
        <begin position="116"/>
        <end position="148"/>
    </location>
</feature>
<dbReference type="EMBL" id="CADCTG010000353">
    <property type="protein sequence ID" value="CAA9288137.1"/>
    <property type="molecule type" value="Genomic_DNA"/>
</dbReference>
<proteinExistence type="predicted"/>
<dbReference type="GO" id="GO:0046408">
    <property type="term" value="F:chlorophyll synthetase activity"/>
    <property type="evidence" value="ECO:0007669"/>
    <property type="project" value="UniProtKB-EC"/>
</dbReference>
<protein>
    <submittedName>
        <fullName evidence="2">Chlorophyll a synthase ChlG</fullName>
        <ecNumber evidence="2">2.5.1.62</ecNumber>
    </submittedName>
</protein>
<keyword evidence="2" id="KW-0808">Transferase</keyword>
<dbReference type="AlphaFoldDB" id="A0A6J4JUV2"/>
<feature type="region of interest" description="Disordered" evidence="1">
    <location>
        <begin position="186"/>
        <end position="242"/>
    </location>
</feature>
<feature type="compositionally biased region" description="Basic residues" evidence="1">
    <location>
        <begin position="126"/>
        <end position="135"/>
    </location>
</feature>
<feature type="compositionally biased region" description="Basic residues" evidence="1">
    <location>
        <begin position="208"/>
        <end position="231"/>
    </location>
</feature>
<evidence type="ECO:0000256" key="1">
    <source>
        <dbReference type="SAM" id="MobiDB-lite"/>
    </source>
</evidence>
<feature type="non-terminal residue" evidence="2">
    <location>
        <position position="1"/>
    </location>
</feature>
<accession>A0A6J4JUV2</accession>